<proteinExistence type="predicted"/>
<dbReference type="WBParaSite" id="ASIM_0001754601-mRNA-1">
    <property type="protein sequence ID" value="ASIM_0001754601-mRNA-1"/>
    <property type="gene ID" value="ASIM_0001754601"/>
</dbReference>
<evidence type="ECO:0000313" key="1">
    <source>
        <dbReference type="EMBL" id="VDK59127.1"/>
    </source>
</evidence>
<dbReference type="AlphaFoldDB" id="A0A0M3K9A4"/>
<evidence type="ECO:0000313" key="2">
    <source>
        <dbReference type="Proteomes" id="UP000267096"/>
    </source>
</evidence>
<name>A0A0M3K9A4_ANISI</name>
<reference evidence="1 2" key="2">
    <citation type="submission" date="2018-11" db="EMBL/GenBank/DDBJ databases">
        <authorList>
            <consortium name="Pathogen Informatics"/>
        </authorList>
    </citation>
    <scope>NUCLEOTIDE SEQUENCE [LARGE SCALE GENOMIC DNA]</scope>
</reference>
<gene>
    <name evidence="1" type="ORF">ASIM_LOCUS16953</name>
</gene>
<sequence>MCMSANKTLSHENTVVRVDTSAKAAAAQLQQKAQQGATNSSSPRPATLPGLSFCLPNLNQYSRHWTIWLMIWLKKQ</sequence>
<reference evidence="3" key="1">
    <citation type="submission" date="2017-02" db="UniProtKB">
        <authorList>
            <consortium name="WormBaseParasite"/>
        </authorList>
    </citation>
    <scope>IDENTIFICATION</scope>
</reference>
<keyword evidence="2" id="KW-1185">Reference proteome</keyword>
<evidence type="ECO:0000313" key="3">
    <source>
        <dbReference type="WBParaSite" id="ASIM_0001754601-mRNA-1"/>
    </source>
</evidence>
<dbReference type="Proteomes" id="UP000267096">
    <property type="component" value="Unassembled WGS sequence"/>
</dbReference>
<dbReference type="EMBL" id="UYRR01033587">
    <property type="protein sequence ID" value="VDK59127.1"/>
    <property type="molecule type" value="Genomic_DNA"/>
</dbReference>
<accession>A0A0M3K9A4</accession>
<protein>
    <submittedName>
        <fullName evidence="1 3">Uncharacterized protein</fullName>
    </submittedName>
</protein>
<organism evidence="3">
    <name type="scientific">Anisakis simplex</name>
    <name type="common">Herring worm</name>
    <dbReference type="NCBI Taxonomy" id="6269"/>
    <lineage>
        <taxon>Eukaryota</taxon>
        <taxon>Metazoa</taxon>
        <taxon>Ecdysozoa</taxon>
        <taxon>Nematoda</taxon>
        <taxon>Chromadorea</taxon>
        <taxon>Rhabditida</taxon>
        <taxon>Spirurina</taxon>
        <taxon>Ascaridomorpha</taxon>
        <taxon>Ascaridoidea</taxon>
        <taxon>Anisakidae</taxon>
        <taxon>Anisakis</taxon>
        <taxon>Anisakis simplex complex</taxon>
    </lineage>
</organism>